<dbReference type="Proteomes" id="UP000244336">
    <property type="component" value="Chromosome 1"/>
</dbReference>
<keyword evidence="2" id="KW-0732">Signal</keyword>
<dbReference type="Gramene" id="PUZ74658">
    <property type="protein sequence ID" value="PUZ74658"/>
    <property type="gene ID" value="GQ55_1G082900"/>
</dbReference>
<organism evidence="3 4">
    <name type="scientific">Panicum hallii var. hallii</name>
    <dbReference type="NCBI Taxonomy" id="1504633"/>
    <lineage>
        <taxon>Eukaryota</taxon>
        <taxon>Viridiplantae</taxon>
        <taxon>Streptophyta</taxon>
        <taxon>Embryophyta</taxon>
        <taxon>Tracheophyta</taxon>
        <taxon>Spermatophyta</taxon>
        <taxon>Magnoliopsida</taxon>
        <taxon>Liliopsida</taxon>
        <taxon>Poales</taxon>
        <taxon>Poaceae</taxon>
        <taxon>PACMAD clade</taxon>
        <taxon>Panicoideae</taxon>
        <taxon>Panicodae</taxon>
        <taxon>Paniceae</taxon>
        <taxon>Panicinae</taxon>
        <taxon>Panicum</taxon>
        <taxon>Panicum sect. Panicum</taxon>
    </lineage>
</organism>
<keyword evidence="4" id="KW-1185">Reference proteome</keyword>
<evidence type="ECO:0000313" key="4">
    <source>
        <dbReference type="Proteomes" id="UP000244336"/>
    </source>
</evidence>
<dbReference type="AlphaFoldDB" id="A0A2T7F3K4"/>
<sequence>MRDVRLRLDLQVILVLCLLVPVFLQDHVTSYDGGEPSMCKHVNCEESEMEVPSTEKQESYRWIARKLTRPLQIPIMSSIAVRRKLAPGTHPPAWDGRHPIHVTPGSHN</sequence>
<evidence type="ECO:0000256" key="2">
    <source>
        <dbReference type="SAM" id="SignalP"/>
    </source>
</evidence>
<evidence type="ECO:0000256" key="1">
    <source>
        <dbReference type="SAM" id="MobiDB-lite"/>
    </source>
</evidence>
<evidence type="ECO:0000313" key="3">
    <source>
        <dbReference type="EMBL" id="PUZ74658.1"/>
    </source>
</evidence>
<proteinExistence type="predicted"/>
<protein>
    <submittedName>
        <fullName evidence="3">Uncharacterized protein</fullName>
    </submittedName>
</protein>
<name>A0A2T7F3K4_9POAL</name>
<gene>
    <name evidence="3" type="ORF">GQ55_1G082900</name>
</gene>
<feature type="chain" id="PRO_5015717234" evidence="2">
    <location>
        <begin position="25"/>
        <end position="108"/>
    </location>
</feature>
<feature type="region of interest" description="Disordered" evidence="1">
    <location>
        <begin position="87"/>
        <end position="108"/>
    </location>
</feature>
<feature type="signal peptide" evidence="2">
    <location>
        <begin position="1"/>
        <end position="24"/>
    </location>
</feature>
<reference evidence="3 4" key="1">
    <citation type="submission" date="2018-04" db="EMBL/GenBank/DDBJ databases">
        <title>WGS assembly of Panicum hallii var. hallii HAL2.</title>
        <authorList>
            <person name="Lovell J."/>
            <person name="Jenkins J."/>
            <person name="Lowry D."/>
            <person name="Mamidi S."/>
            <person name="Sreedasyam A."/>
            <person name="Weng X."/>
            <person name="Barry K."/>
            <person name="Bonette J."/>
            <person name="Campitelli B."/>
            <person name="Daum C."/>
            <person name="Gordon S."/>
            <person name="Gould B."/>
            <person name="Lipzen A."/>
            <person name="MacQueen A."/>
            <person name="Palacio-Mejia J."/>
            <person name="Plott C."/>
            <person name="Shakirov E."/>
            <person name="Shu S."/>
            <person name="Yoshinaga Y."/>
            <person name="Zane M."/>
            <person name="Rokhsar D."/>
            <person name="Grimwood J."/>
            <person name="Schmutz J."/>
            <person name="Juenger T."/>
        </authorList>
    </citation>
    <scope>NUCLEOTIDE SEQUENCE [LARGE SCALE GENOMIC DNA]</scope>
    <source>
        <strain evidence="4">cv. HAL2</strain>
    </source>
</reference>
<dbReference type="EMBL" id="CM009749">
    <property type="protein sequence ID" value="PUZ74658.1"/>
    <property type="molecule type" value="Genomic_DNA"/>
</dbReference>
<accession>A0A2T7F3K4</accession>